<evidence type="ECO:0000313" key="3">
    <source>
        <dbReference type="Proteomes" id="UP000077881"/>
    </source>
</evidence>
<dbReference type="AlphaFoldDB" id="A0A178A4C2"/>
<dbReference type="RefSeq" id="WP_064467649.1">
    <property type="nucleotide sequence ID" value="NZ_LDJR01000015.1"/>
</dbReference>
<protein>
    <submittedName>
        <fullName evidence="2">ABC transporter substrate-binding protein</fullName>
    </submittedName>
</protein>
<keyword evidence="1" id="KW-0732">Signal</keyword>
<feature type="chain" id="PRO_5039208086" evidence="1">
    <location>
        <begin position="17"/>
        <end position="429"/>
    </location>
</feature>
<dbReference type="PANTHER" id="PTHR43649">
    <property type="entry name" value="ARABINOSE-BINDING PROTEIN-RELATED"/>
    <property type="match status" value="1"/>
</dbReference>
<reference evidence="2 3" key="1">
    <citation type="submission" date="2015-05" db="EMBL/GenBank/DDBJ databases">
        <title>Comparison of genome.</title>
        <authorList>
            <person name="Zheng Z."/>
            <person name="Sun M."/>
        </authorList>
    </citation>
    <scope>NUCLEOTIDE SEQUENCE [LARGE SCALE GENOMIC DNA]</scope>
    <source>
        <strain evidence="2 3">G25-74</strain>
    </source>
</reference>
<dbReference type="Pfam" id="PF13416">
    <property type="entry name" value="SBP_bac_8"/>
    <property type="match status" value="1"/>
</dbReference>
<dbReference type="SUPFAM" id="SSF53850">
    <property type="entry name" value="Periplasmic binding protein-like II"/>
    <property type="match status" value="1"/>
</dbReference>
<organism evidence="2 3">
    <name type="scientific">Lederbergia galactosidilytica</name>
    <dbReference type="NCBI Taxonomy" id="217031"/>
    <lineage>
        <taxon>Bacteria</taxon>
        <taxon>Bacillati</taxon>
        <taxon>Bacillota</taxon>
        <taxon>Bacilli</taxon>
        <taxon>Bacillales</taxon>
        <taxon>Bacillaceae</taxon>
        <taxon>Lederbergia</taxon>
    </lineage>
</organism>
<dbReference type="STRING" id="217031.ABB05_03170"/>
<dbReference type="OrthoDB" id="9768630at2"/>
<comment type="caution">
    <text evidence="2">The sequence shown here is derived from an EMBL/GenBank/DDBJ whole genome shotgun (WGS) entry which is preliminary data.</text>
</comment>
<dbReference type="PANTHER" id="PTHR43649:SF32">
    <property type="entry name" value="SUGAR BINDING SECRETED PROTEIN"/>
    <property type="match status" value="1"/>
</dbReference>
<name>A0A178A4C2_9BACI</name>
<dbReference type="InterPro" id="IPR050490">
    <property type="entry name" value="Bact_solute-bd_prot1"/>
</dbReference>
<sequence length="429" mass="47122">MKKILFILIASILVLAACSSGSKEGKESEGNGKKDPNTITAWAWDPKFNIAALKLAEEKYSGDEEINLDIIESGQPDIVSKLNTGLSSGTMKGMPNLVLIEDYRAQSFLQAYPDAFYDLSDYINPDDFAKYKIESASLDGKIYGLPFDTGVAGLYVRTDMLEEAGFTVEDFTDITWDEFIDMGKEVKEKTGKQMLTVDPNDLGTIRMMIQTAGEWYLKDDGTTPNLAGNEAMADAFRVYKTMLDEGIAGIHSDFSQLLATIGEEKVVTVAQGNWITPSITAEEEQSGKWAVVPIPRLNVPNAVNASNLGGSSFYVLNIDGKEKAAELLSNTFGSSEDFYQDLVSEIGAIGTYIPAAKGEAYKEKVEFFGGQETVADFSEWMEEIPGVNYGMHTYAIEDILVAEMQNYLNGQDIKEVLDNAQKQAEAQLK</sequence>
<accession>A0A178A4C2</accession>
<evidence type="ECO:0000256" key="1">
    <source>
        <dbReference type="SAM" id="SignalP"/>
    </source>
</evidence>
<dbReference type="Gene3D" id="3.40.190.10">
    <property type="entry name" value="Periplasmic binding protein-like II"/>
    <property type="match status" value="1"/>
</dbReference>
<proteinExistence type="predicted"/>
<feature type="signal peptide" evidence="1">
    <location>
        <begin position="1"/>
        <end position="16"/>
    </location>
</feature>
<dbReference type="InterPro" id="IPR006059">
    <property type="entry name" value="SBP"/>
</dbReference>
<dbReference type="EMBL" id="LDJR01000015">
    <property type="protein sequence ID" value="OAK75036.1"/>
    <property type="molecule type" value="Genomic_DNA"/>
</dbReference>
<dbReference type="PATRIC" id="fig|217031.6.peg.690"/>
<evidence type="ECO:0000313" key="2">
    <source>
        <dbReference type="EMBL" id="OAK75036.1"/>
    </source>
</evidence>
<dbReference type="PROSITE" id="PS51257">
    <property type="entry name" value="PROKAR_LIPOPROTEIN"/>
    <property type="match status" value="1"/>
</dbReference>
<gene>
    <name evidence="2" type="ORF">ABB05_03170</name>
</gene>
<dbReference type="Proteomes" id="UP000077881">
    <property type="component" value="Unassembled WGS sequence"/>
</dbReference>
<keyword evidence="3" id="KW-1185">Reference proteome</keyword>